<dbReference type="Proteomes" id="UP000267049">
    <property type="component" value="Unassembled WGS sequence"/>
</dbReference>
<keyword evidence="5 6" id="KW-0472">Membrane</keyword>
<evidence type="ECO:0000256" key="1">
    <source>
        <dbReference type="ARBA" id="ARBA00004651"/>
    </source>
</evidence>
<reference evidence="7 8" key="1">
    <citation type="submission" date="2018-11" db="EMBL/GenBank/DDBJ databases">
        <title>Lysobacter cryohumiis sp. nov., isolated from soil in the Tianshan Mountains, Xinjiang, China.</title>
        <authorList>
            <person name="Luo Y."/>
            <person name="Sheng H."/>
        </authorList>
    </citation>
    <scope>NUCLEOTIDE SEQUENCE [LARGE SCALE GENOMIC DNA]</scope>
    <source>
        <strain evidence="7 8">ZS60</strain>
    </source>
</reference>
<dbReference type="PANTHER" id="PTHR30086:SF20">
    <property type="entry name" value="ARGININE EXPORTER PROTEIN ARGO-RELATED"/>
    <property type="match status" value="1"/>
</dbReference>
<keyword evidence="4 6" id="KW-1133">Transmembrane helix</keyword>
<sequence>MDAFASIAMLIFVSAATPGPNNVVVLRKAVSGGVRSVLPALAGIVLGGIAMLVLAQVGLATVLASNPRLHTAMVLAGAAYLVWMGVVLIARAGTAMPAHTGESDARGAIAMFGFQFTNPKAWTLALTVVGASQAMAVPSAMTSAGLLLMFAVISSACLMAWALLGTYARRVLTDATGLLRLDRAMGVLLVASATALLFPL</sequence>
<accession>A0A3M8SRE6</accession>
<evidence type="ECO:0000313" key="7">
    <source>
        <dbReference type="EMBL" id="RNF82056.1"/>
    </source>
</evidence>
<proteinExistence type="predicted"/>
<dbReference type="GO" id="GO:0015171">
    <property type="term" value="F:amino acid transmembrane transporter activity"/>
    <property type="evidence" value="ECO:0007669"/>
    <property type="project" value="TreeGrafter"/>
</dbReference>
<dbReference type="OrthoDB" id="9812084at2"/>
<comment type="caution">
    <text evidence="7">The sequence shown here is derived from an EMBL/GenBank/DDBJ whole genome shotgun (WGS) entry which is preliminary data.</text>
</comment>
<evidence type="ECO:0000256" key="3">
    <source>
        <dbReference type="ARBA" id="ARBA00022692"/>
    </source>
</evidence>
<keyword evidence="2" id="KW-1003">Cell membrane</keyword>
<feature type="transmembrane region" description="Helical" evidence="6">
    <location>
        <begin position="71"/>
        <end position="90"/>
    </location>
</feature>
<evidence type="ECO:0000256" key="6">
    <source>
        <dbReference type="SAM" id="Phobius"/>
    </source>
</evidence>
<evidence type="ECO:0000256" key="2">
    <source>
        <dbReference type="ARBA" id="ARBA00022475"/>
    </source>
</evidence>
<dbReference type="RefSeq" id="WP_123089055.1">
    <property type="nucleotide sequence ID" value="NZ_RIBS01000010.1"/>
</dbReference>
<evidence type="ECO:0000256" key="4">
    <source>
        <dbReference type="ARBA" id="ARBA00022989"/>
    </source>
</evidence>
<evidence type="ECO:0000313" key="8">
    <source>
        <dbReference type="Proteomes" id="UP000267049"/>
    </source>
</evidence>
<dbReference type="EMBL" id="RIBS01000010">
    <property type="protein sequence ID" value="RNF82056.1"/>
    <property type="molecule type" value="Genomic_DNA"/>
</dbReference>
<comment type="subcellular location">
    <subcellularLocation>
        <location evidence="1">Cell membrane</location>
        <topology evidence="1">Multi-pass membrane protein</topology>
    </subcellularLocation>
</comment>
<keyword evidence="3 6" id="KW-0812">Transmembrane</keyword>
<name>A0A3M8SRE6_9GAMM</name>
<organism evidence="7 8">
    <name type="scientific">Montanilutibacter psychrotolerans</name>
    <dbReference type="NCBI Taxonomy" id="1327343"/>
    <lineage>
        <taxon>Bacteria</taxon>
        <taxon>Pseudomonadati</taxon>
        <taxon>Pseudomonadota</taxon>
        <taxon>Gammaproteobacteria</taxon>
        <taxon>Lysobacterales</taxon>
        <taxon>Lysobacteraceae</taxon>
        <taxon>Montanilutibacter</taxon>
    </lineage>
</organism>
<dbReference type="Pfam" id="PF01810">
    <property type="entry name" value="LysE"/>
    <property type="match status" value="1"/>
</dbReference>
<dbReference type="GO" id="GO:0005886">
    <property type="term" value="C:plasma membrane"/>
    <property type="evidence" value="ECO:0007669"/>
    <property type="project" value="UniProtKB-SubCell"/>
</dbReference>
<dbReference type="PANTHER" id="PTHR30086">
    <property type="entry name" value="ARGININE EXPORTER PROTEIN ARGO"/>
    <property type="match status" value="1"/>
</dbReference>
<protein>
    <submittedName>
        <fullName evidence="7">LysE family translocator</fullName>
    </submittedName>
</protein>
<evidence type="ECO:0000256" key="5">
    <source>
        <dbReference type="ARBA" id="ARBA00023136"/>
    </source>
</evidence>
<gene>
    <name evidence="7" type="ORF">EER27_15520</name>
</gene>
<dbReference type="InterPro" id="IPR001123">
    <property type="entry name" value="LeuE-type"/>
</dbReference>
<keyword evidence="8" id="KW-1185">Reference proteome</keyword>
<feature type="transmembrane region" description="Helical" evidence="6">
    <location>
        <begin position="40"/>
        <end position="64"/>
    </location>
</feature>
<feature type="transmembrane region" description="Helical" evidence="6">
    <location>
        <begin position="144"/>
        <end position="168"/>
    </location>
</feature>
<dbReference type="AlphaFoldDB" id="A0A3M8SRE6"/>